<dbReference type="RefSeq" id="WP_060831964.1">
    <property type="nucleotide sequence ID" value="NZ_CP016440.1"/>
</dbReference>
<dbReference type="Gene3D" id="3.40.50.10540">
    <property type="entry name" value="Crotonobetainyl-coa:carnitine coa-transferase, domain 1"/>
    <property type="match status" value="1"/>
</dbReference>
<evidence type="ECO:0000256" key="1">
    <source>
        <dbReference type="ARBA" id="ARBA00022679"/>
    </source>
</evidence>
<dbReference type="InterPro" id="IPR050483">
    <property type="entry name" value="CoA-transferase_III_domain"/>
</dbReference>
<gene>
    <name evidence="2" type="ORF">BBN53_09575</name>
</gene>
<reference evidence="2 3" key="1">
    <citation type="submission" date="2016-07" db="EMBL/GenBank/DDBJ databases">
        <title>Complete genome sequences of Bordetella pseudohinzii.</title>
        <authorList>
            <person name="Spilker T."/>
            <person name="Darrah R."/>
            <person name="LiPuma J.J."/>
        </authorList>
    </citation>
    <scope>NUCLEOTIDE SEQUENCE [LARGE SCALE GENOMIC DNA]</scope>
    <source>
        <strain evidence="2 3">HI4681</strain>
    </source>
</reference>
<keyword evidence="3" id="KW-1185">Reference proteome</keyword>
<organism evidence="2 3">
    <name type="scientific">Bordetella pseudohinzii</name>
    <dbReference type="NCBI Taxonomy" id="1331258"/>
    <lineage>
        <taxon>Bacteria</taxon>
        <taxon>Pseudomonadati</taxon>
        <taxon>Pseudomonadota</taxon>
        <taxon>Betaproteobacteria</taxon>
        <taxon>Burkholderiales</taxon>
        <taxon>Alcaligenaceae</taxon>
        <taxon>Bordetella</taxon>
    </lineage>
</organism>
<proteinExistence type="predicted"/>
<dbReference type="EMBL" id="CP016440">
    <property type="protein sequence ID" value="ANY16124.1"/>
    <property type="molecule type" value="Genomic_DNA"/>
</dbReference>
<name>A0ABM6DE38_9BORD</name>
<dbReference type="Gene3D" id="3.30.1540.10">
    <property type="entry name" value="formyl-coa transferase, domain 3"/>
    <property type="match status" value="1"/>
</dbReference>
<keyword evidence="1" id="KW-0808">Transferase</keyword>
<dbReference type="InterPro" id="IPR023606">
    <property type="entry name" value="CoA-Trfase_III_dom_1_sf"/>
</dbReference>
<dbReference type="InterPro" id="IPR003673">
    <property type="entry name" value="CoA-Trfase_fam_III"/>
</dbReference>
<evidence type="ECO:0000313" key="3">
    <source>
        <dbReference type="Proteomes" id="UP000092950"/>
    </source>
</evidence>
<sequence length="402" mass="42865">MPDASEAPCRQGALAGVRVIDLSRVLAGPLCTQMLADHGADVIKIEPPAGDETRGLGPPFTATGDAAYFSAVNRGKRALALDLAHPEGRELLLALLENADVLVENFLPGTMDRWQLDYETVLRPRFPRLVYCAISGFGASGPLGGLPGYDAILQAMCGLMSVNGEAQSGPTRIGVPIVDHLTGYTAMSGILMALLERAGSGRGQRVEATLFRTALSLLVPHAANWMHSGKAPGLLGSAHPNIAPYDKFACRDGLVFLGIVNDRQFRRFCERLGLHALKDDARYASNAARLAHRDSLRVAIESALATRERQALCQELMRAGVPAGPVNTVPEAFEQAHAADMRLHAQDYHGIGPPVALARTPGQPGGAPPRYAQHTEEILTEAGLGPERIARLRDSGVLPRAP</sequence>
<dbReference type="SUPFAM" id="SSF89796">
    <property type="entry name" value="CoA-transferase family III (CaiB/BaiF)"/>
    <property type="match status" value="1"/>
</dbReference>
<dbReference type="PANTHER" id="PTHR48207">
    <property type="entry name" value="SUCCINATE--HYDROXYMETHYLGLUTARATE COA-TRANSFERASE"/>
    <property type="match status" value="1"/>
</dbReference>
<dbReference type="Pfam" id="PF02515">
    <property type="entry name" value="CoA_transf_3"/>
    <property type="match status" value="1"/>
</dbReference>
<protein>
    <submittedName>
        <fullName evidence="2">Carnitine dehydratase</fullName>
    </submittedName>
</protein>
<accession>A0ABM6DE38</accession>
<dbReference type="InterPro" id="IPR044855">
    <property type="entry name" value="CoA-Trfase_III_dom3_sf"/>
</dbReference>
<dbReference type="Proteomes" id="UP000092950">
    <property type="component" value="Chromosome"/>
</dbReference>
<dbReference type="PANTHER" id="PTHR48207:SF3">
    <property type="entry name" value="SUCCINATE--HYDROXYMETHYLGLUTARATE COA-TRANSFERASE"/>
    <property type="match status" value="1"/>
</dbReference>
<evidence type="ECO:0000313" key="2">
    <source>
        <dbReference type="EMBL" id="ANY16124.1"/>
    </source>
</evidence>